<evidence type="ECO:0000313" key="2">
    <source>
        <dbReference type="Proteomes" id="UP000450676"/>
    </source>
</evidence>
<dbReference type="EMBL" id="WWCU01000002">
    <property type="protein sequence ID" value="MYN06205.1"/>
    <property type="molecule type" value="Genomic_DNA"/>
</dbReference>
<name>A0A7X4KKY3_9BURK</name>
<accession>A0A7X4KKY3</accession>
<dbReference type="Proteomes" id="UP000450676">
    <property type="component" value="Unassembled WGS sequence"/>
</dbReference>
<reference evidence="1 2" key="1">
    <citation type="submission" date="2019-12" db="EMBL/GenBank/DDBJ databases">
        <title>Novel species isolated from a subtropical stream in China.</title>
        <authorList>
            <person name="Lu H."/>
        </authorList>
    </citation>
    <scope>NUCLEOTIDE SEQUENCE [LARGE SCALE GENOMIC DNA]</scope>
    <source>
        <strain evidence="1 2">FT127W</strain>
    </source>
</reference>
<organism evidence="1 2">
    <name type="scientific">Pseudoduganella aquatica</name>
    <dbReference type="NCBI Taxonomy" id="2660641"/>
    <lineage>
        <taxon>Bacteria</taxon>
        <taxon>Pseudomonadati</taxon>
        <taxon>Pseudomonadota</taxon>
        <taxon>Betaproteobacteria</taxon>
        <taxon>Burkholderiales</taxon>
        <taxon>Oxalobacteraceae</taxon>
        <taxon>Telluria group</taxon>
        <taxon>Pseudoduganella</taxon>
    </lineage>
</organism>
<protein>
    <submittedName>
        <fullName evidence="1">Uncharacterized protein</fullName>
    </submittedName>
</protein>
<dbReference type="AlphaFoldDB" id="A0A7X4KKY3"/>
<proteinExistence type="predicted"/>
<gene>
    <name evidence="1" type="ORF">GTP77_02515</name>
</gene>
<dbReference type="RefSeq" id="WP_161070593.1">
    <property type="nucleotide sequence ID" value="NZ_WWCU01000002.1"/>
</dbReference>
<evidence type="ECO:0000313" key="1">
    <source>
        <dbReference type="EMBL" id="MYN06205.1"/>
    </source>
</evidence>
<sequence>MAAALSAGCSRSERWQEQVLLASGQVILVERESSDRSASMRFAMPGHPGEIVEWRSLHDGGPWQLENPVVLDVENGAPVVLTVVSTSPGCRLFTKYVNTGGGWREEVLPDRFKGRDMNLFIRSGLALGDVVTLEHKRRESSAISYSRSLRFLGPADKACGH</sequence>
<comment type="caution">
    <text evidence="1">The sequence shown here is derived from an EMBL/GenBank/DDBJ whole genome shotgun (WGS) entry which is preliminary data.</text>
</comment>
<keyword evidence="2" id="KW-1185">Reference proteome</keyword>